<dbReference type="SUPFAM" id="SSF47598">
    <property type="entry name" value="Ribbon-helix-helix"/>
    <property type="match status" value="1"/>
</dbReference>
<accession>D3TA79</accession>
<keyword evidence="2" id="KW-1185">Reference proteome</keyword>
<gene>
    <name evidence="1" type="ordered locus">Aboo_1199</name>
</gene>
<dbReference type="HOGENOM" id="CLU_1998626_0_0_2"/>
<protein>
    <submittedName>
        <fullName evidence="1">Transcriptional regulator, CopG family</fullName>
    </submittedName>
</protein>
<dbReference type="GeneID" id="8828160"/>
<dbReference type="Proteomes" id="UP000001400">
    <property type="component" value="Chromosome"/>
</dbReference>
<dbReference type="InterPro" id="IPR010985">
    <property type="entry name" value="Ribbon_hlx_hlx"/>
</dbReference>
<dbReference type="EMBL" id="CP001941">
    <property type="protein sequence ID" value="ADD09008.1"/>
    <property type="molecule type" value="Genomic_DNA"/>
</dbReference>
<dbReference type="RefSeq" id="WP_012997364.1">
    <property type="nucleotide sequence ID" value="NC_013926.1"/>
</dbReference>
<evidence type="ECO:0000313" key="1">
    <source>
        <dbReference type="EMBL" id="ADD09008.1"/>
    </source>
</evidence>
<dbReference type="GO" id="GO:0006355">
    <property type="term" value="P:regulation of DNA-templated transcription"/>
    <property type="evidence" value="ECO:0007669"/>
    <property type="project" value="InterPro"/>
</dbReference>
<reference evidence="1" key="1">
    <citation type="submission" date="2010-02" db="EMBL/GenBank/DDBJ databases">
        <title>Complete sequence of Aciduliprofundum boonei T469.</title>
        <authorList>
            <consortium name="US DOE Joint Genome Institute"/>
            <person name="Lucas S."/>
            <person name="Copeland A."/>
            <person name="Lapidus A."/>
            <person name="Cheng J.-F."/>
            <person name="Bruce D."/>
            <person name="Goodwin L."/>
            <person name="Pitluck S."/>
            <person name="Saunders E."/>
            <person name="Detter J.C."/>
            <person name="Han C."/>
            <person name="Tapia R."/>
            <person name="Land M."/>
            <person name="Hauser L."/>
            <person name="Kyrpides N."/>
            <person name="Mikhailova N."/>
            <person name="Flores G."/>
            <person name="Reysenbach A.-L."/>
            <person name="Woyke T."/>
        </authorList>
    </citation>
    <scope>NUCLEOTIDE SEQUENCE</scope>
    <source>
        <strain evidence="1">T469</strain>
    </source>
</reference>
<dbReference type="KEGG" id="abi:Aboo_1199"/>
<proteinExistence type="predicted"/>
<dbReference type="Gene3D" id="1.10.1220.10">
    <property type="entry name" value="Met repressor-like"/>
    <property type="match status" value="1"/>
</dbReference>
<dbReference type="CDD" id="cd22231">
    <property type="entry name" value="RHH_NikR_HicB-like"/>
    <property type="match status" value="1"/>
</dbReference>
<dbReference type="AlphaFoldDB" id="D3TA79"/>
<name>D3TA79_ACIB4</name>
<sequence>MNGTRLTIRLSDVELDEIDDFLARHPEYRNRSEFIRNALMSYIKMADRGLLKDSGLKVEMEDRILSVLEDYVDYKYFKDMGDLITYVLRILVSNGELARILKSYTRGLSSLRLSEGEKEKNPLPYK</sequence>
<evidence type="ECO:0000313" key="2">
    <source>
        <dbReference type="Proteomes" id="UP000001400"/>
    </source>
</evidence>
<dbReference type="InterPro" id="IPR013321">
    <property type="entry name" value="Arc_rbn_hlx_hlx"/>
</dbReference>
<organism evidence="1 2">
    <name type="scientific">Aciduliprofundum boonei (strain DSM 19572 / T469)</name>
    <dbReference type="NCBI Taxonomy" id="439481"/>
    <lineage>
        <taxon>Archaea</taxon>
        <taxon>Methanobacteriati</taxon>
        <taxon>Thermoplasmatota</taxon>
        <taxon>DHVE2 group</taxon>
        <taxon>Candidatus Aciduliprofundum</taxon>
    </lineage>
</organism>